<gene>
    <name evidence="1" type="ORF">RTCCBAU85039_6918</name>
    <name evidence="2" type="ORF">SAMN05216228_11235</name>
</gene>
<dbReference type="AlphaFoldDB" id="A0A1H8X9Y6"/>
<evidence type="ECO:0000313" key="2">
    <source>
        <dbReference type="EMBL" id="SEP36744.1"/>
    </source>
</evidence>
<dbReference type="EMBL" id="FOCV01000123">
    <property type="protein sequence ID" value="SEP36744.1"/>
    <property type="molecule type" value="Genomic_DNA"/>
</dbReference>
<evidence type="ECO:0000313" key="3">
    <source>
        <dbReference type="Proteomes" id="UP000183063"/>
    </source>
</evidence>
<sequence>MRGAAKIVEAMYQRVIEVLGPGVKQSGVIAEVS</sequence>
<dbReference type="EMBL" id="FNXB01000154">
    <property type="protein sequence ID" value="SEI22799.1"/>
    <property type="molecule type" value="Genomic_DNA"/>
</dbReference>
<keyword evidence="4" id="KW-1185">Reference proteome</keyword>
<reference evidence="1" key="3">
    <citation type="submission" date="2016-10" db="EMBL/GenBank/DDBJ databases">
        <authorList>
            <person name="de Groot N.N."/>
        </authorList>
    </citation>
    <scope>NUCLEOTIDE SEQUENCE [LARGE SCALE GENOMIC DNA]</scope>
    <source>
        <strain evidence="1">CCBAU85039</strain>
    </source>
</reference>
<proteinExistence type="predicted"/>
<dbReference type="GO" id="GO:0016787">
    <property type="term" value="F:hydrolase activity"/>
    <property type="evidence" value="ECO:0007669"/>
    <property type="project" value="UniProtKB-KW"/>
</dbReference>
<organism evidence="1 3">
    <name type="scientific">Rhizobium tibeticum</name>
    <dbReference type="NCBI Taxonomy" id="501024"/>
    <lineage>
        <taxon>Bacteria</taxon>
        <taxon>Pseudomonadati</taxon>
        <taxon>Pseudomonadota</taxon>
        <taxon>Alphaproteobacteria</taxon>
        <taxon>Hyphomicrobiales</taxon>
        <taxon>Rhizobiaceae</taxon>
        <taxon>Rhizobium/Agrobacterium group</taxon>
        <taxon>Rhizobium</taxon>
    </lineage>
</organism>
<dbReference type="Proteomes" id="UP000183063">
    <property type="component" value="Unassembled WGS sequence"/>
</dbReference>
<dbReference type="Proteomes" id="UP000198939">
    <property type="component" value="Unassembled WGS sequence"/>
</dbReference>
<reference evidence="2 4" key="2">
    <citation type="submission" date="2016-10" db="EMBL/GenBank/DDBJ databases">
        <authorList>
            <person name="Varghese N."/>
            <person name="Submissions S."/>
        </authorList>
    </citation>
    <scope>NUCLEOTIDE SEQUENCE [LARGE SCALE GENOMIC DNA]</scope>
    <source>
        <strain evidence="2 4">CGMCC 1.7071</strain>
    </source>
</reference>
<evidence type="ECO:0000313" key="1">
    <source>
        <dbReference type="EMBL" id="SEI22799.1"/>
    </source>
</evidence>
<name>A0A1H8X9Y6_9HYPH</name>
<accession>A0A1H8X9Y6</accession>
<protein>
    <submittedName>
        <fullName evidence="2">Ectoine hydrolase</fullName>
    </submittedName>
</protein>
<dbReference type="STRING" id="501024.RTCCBAU85039_6918"/>
<reference evidence="3" key="1">
    <citation type="submission" date="2016-10" db="EMBL/GenBank/DDBJ databases">
        <authorList>
            <person name="Wibberg D."/>
        </authorList>
    </citation>
    <scope>NUCLEOTIDE SEQUENCE [LARGE SCALE GENOMIC DNA]</scope>
</reference>
<keyword evidence="2" id="KW-0378">Hydrolase</keyword>
<evidence type="ECO:0000313" key="4">
    <source>
        <dbReference type="Proteomes" id="UP000198939"/>
    </source>
</evidence>